<feature type="binding site" evidence="9">
    <location>
        <position position="266"/>
    </location>
    <ligand>
        <name>Zn(2+)</name>
        <dbReference type="ChEBI" id="CHEBI:29105"/>
        <label>2</label>
        <note>catalytic</note>
    </ligand>
</feature>
<dbReference type="SUPFAM" id="SSF56281">
    <property type="entry name" value="Metallo-hydrolase/oxidoreductase"/>
    <property type="match status" value="1"/>
</dbReference>
<comment type="subunit">
    <text evidence="2 9">Homodimer.</text>
</comment>
<evidence type="ECO:0000256" key="5">
    <source>
        <dbReference type="ARBA" id="ARBA00022723"/>
    </source>
</evidence>
<dbReference type="InterPro" id="IPR036866">
    <property type="entry name" value="RibonucZ/Hydroxyglut_hydro"/>
</dbReference>
<dbReference type="SMART" id="SM00849">
    <property type="entry name" value="Lactamase_B"/>
    <property type="match status" value="1"/>
</dbReference>
<sequence length="308" mass="34450">MLRVRFLGTGGSFPTPTRNTSSILFNREGELLLFDCGEGTQRQMMRTKSGMGSLKSVFLTHLHADHFLGLPGVIQTLSFQKRTEELTIFGTEGTEELMEHIMALGKFKPRFEVRVKELSPGDVIKRSGYKIRVIRTEHSIPSIGYVLEEDVRPGKFDRERAIELGVPPGPLFSKLHHGESVTVNGREIRSEEVVGPPRPGRKVVYTGDTRPCRSVIEAAKGADLLIHDSTMGAELADWAVNYRHSTALEAAEVAKEAGVARLLLTHISPRYSNSAKRLLDDAKKVFENVTIAEDLMEIEVKYRDKKEH</sequence>
<dbReference type="EMBL" id="LYOS01000004">
    <property type="protein sequence ID" value="OFV67387.1"/>
    <property type="molecule type" value="Genomic_DNA"/>
</dbReference>
<feature type="domain" description="Metallo-beta-lactamase" evidence="10">
    <location>
        <begin position="19"/>
        <end position="208"/>
    </location>
</feature>
<comment type="function">
    <text evidence="9">Zinc phosphodiesterase, which displays some tRNA 3'-processing endonuclease activity. Probably involved in tRNA maturation, by removing a 3'-trailer from precursor tRNA.</text>
</comment>
<dbReference type="PANTHER" id="PTHR46018:SF2">
    <property type="entry name" value="ZINC PHOSPHODIESTERASE ELAC PROTEIN 1"/>
    <property type="match status" value="1"/>
</dbReference>
<dbReference type="InterPro" id="IPR013471">
    <property type="entry name" value="RNase_Z/BN"/>
</dbReference>
<comment type="caution">
    <text evidence="11">The sequence shown here is derived from an EMBL/GenBank/DDBJ whole genome shotgun (WGS) entry which is preliminary data.</text>
</comment>
<feature type="binding site" evidence="9">
    <location>
        <position position="66"/>
    </location>
    <ligand>
        <name>Zn(2+)</name>
        <dbReference type="ChEBI" id="CHEBI:29105"/>
        <label>2</label>
        <note>catalytic</note>
    </ligand>
</feature>
<evidence type="ECO:0000256" key="2">
    <source>
        <dbReference type="ARBA" id="ARBA00011738"/>
    </source>
</evidence>
<feature type="binding site" evidence="9">
    <location>
        <position position="208"/>
    </location>
    <ligand>
        <name>Zn(2+)</name>
        <dbReference type="ChEBI" id="CHEBI:29105"/>
        <label>1</label>
        <note>catalytic</note>
    </ligand>
</feature>
<dbReference type="NCBIfam" id="TIGR02651">
    <property type="entry name" value="RNase_Z"/>
    <property type="match status" value="1"/>
</dbReference>
<gene>
    <name evidence="9" type="primary">rnz</name>
    <name evidence="11" type="ORF">SCAL_001305</name>
</gene>
<feature type="active site" description="Proton acceptor" evidence="9">
    <location>
        <position position="65"/>
    </location>
</feature>
<dbReference type="GO" id="GO:0042781">
    <property type="term" value="F:3'-tRNA processing endoribonuclease activity"/>
    <property type="evidence" value="ECO:0007669"/>
    <property type="project" value="UniProtKB-UniRule"/>
</dbReference>
<keyword evidence="5 9" id="KW-0479">Metal-binding</keyword>
<evidence type="ECO:0000256" key="8">
    <source>
        <dbReference type="ARBA" id="ARBA00022833"/>
    </source>
</evidence>
<evidence type="ECO:0000256" key="3">
    <source>
        <dbReference type="ARBA" id="ARBA00022694"/>
    </source>
</evidence>
<dbReference type="AlphaFoldDB" id="A0A1F2P7Q1"/>
<evidence type="ECO:0000256" key="4">
    <source>
        <dbReference type="ARBA" id="ARBA00022722"/>
    </source>
</evidence>
<keyword evidence="4 9" id="KW-0540">Nuclease</keyword>
<evidence type="ECO:0000259" key="10">
    <source>
        <dbReference type="SMART" id="SM00849"/>
    </source>
</evidence>
<feature type="binding site" evidence="9">
    <location>
        <position position="138"/>
    </location>
    <ligand>
        <name>Zn(2+)</name>
        <dbReference type="ChEBI" id="CHEBI:29105"/>
        <label>1</label>
        <note>catalytic</note>
    </ligand>
</feature>
<name>A0A1F2P7Q1_9EURY</name>
<dbReference type="NCBIfam" id="NF000801">
    <property type="entry name" value="PRK00055.1-3"/>
    <property type="match status" value="1"/>
</dbReference>
<dbReference type="PANTHER" id="PTHR46018">
    <property type="entry name" value="ZINC PHOSPHODIESTERASE ELAC PROTEIN 1"/>
    <property type="match status" value="1"/>
</dbReference>
<dbReference type="CDD" id="cd07717">
    <property type="entry name" value="RNaseZ_ZiPD-like_MBL-fold"/>
    <property type="match status" value="1"/>
</dbReference>
<keyword evidence="12" id="KW-1185">Reference proteome</keyword>
<organism evidence="11 12">
    <name type="scientific">Candidatus Syntropharchaeum caldarium</name>
    <dbReference type="NCBI Taxonomy" id="1838285"/>
    <lineage>
        <taxon>Archaea</taxon>
        <taxon>Methanobacteriati</taxon>
        <taxon>Methanobacteriota</taxon>
        <taxon>Stenosarchaea group</taxon>
        <taxon>Methanomicrobia</taxon>
        <taxon>Methanosarcinales</taxon>
        <taxon>ANME-2 cluster</taxon>
        <taxon>Candidatus Syntropharchaeum</taxon>
    </lineage>
</organism>
<proteinExistence type="inferred from homology"/>
<keyword evidence="3 9" id="KW-0819">tRNA processing</keyword>
<evidence type="ECO:0000313" key="12">
    <source>
        <dbReference type="Proteomes" id="UP000186940"/>
    </source>
</evidence>
<feature type="binding site" evidence="9">
    <location>
        <position position="63"/>
    </location>
    <ligand>
        <name>Zn(2+)</name>
        <dbReference type="ChEBI" id="CHEBI:29105"/>
        <label>1</label>
        <note>catalytic</note>
    </ligand>
</feature>
<dbReference type="EC" id="3.1.26.11" evidence="9"/>
<evidence type="ECO:0000256" key="9">
    <source>
        <dbReference type="HAMAP-Rule" id="MF_01818"/>
    </source>
</evidence>
<dbReference type="Proteomes" id="UP000186940">
    <property type="component" value="Unassembled WGS sequence"/>
</dbReference>
<keyword evidence="7 9" id="KW-0378">Hydrolase</keyword>
<evidence type="ECO:0000256" key="1">
    <source>
        <dbReference type="ARBA" id="ARBA00000402"/>
    </source>
</evidence>
<dbReference type="STRING" id="1838285.SCAL_001305"/>
<dbReference type="Pfam" id="PF12706">
    <property type="entry name" value="Lactamase_B_2"/>
    <property type="match status" value="1"/>
</dbReference>
<feature type="binding site" evidence="9">
    <location>
        <position position="208"/>
    </location>
    <ligand>
        <name>Zn(2+)</name>
        <dbReference type="ChEBI" id="CHEBI:29105"/>
        <label>2</label>
        <note>catalytic</note>
    </ligand>
</feature>
<dbReference type="GO" id="GO:0042802">
    <property type="term" value="F:identical protein binding"/>
    <property type="evidence" value="ECO:0007669"/>
    <property type="project" value="UniProtKB-ARBA"/>
</dbReference>
<dbReference type="FunFam" id="3.60.15.10:FF:000002">
    <property type="entry name" value="Ribonuclease Z"/>
    <property type="match status" value="1"/>
</dbReference>
<accession>A0A1F2P7Q1</accession>
<feature type="binding site" evidence="9">
    <location>
        <position position="65"/>
    </location>
    <ligand>
        <name>Zn(2+)</name>
        <dbReference type="ChEBI" id="CHEBI:29105"/>
        <label>2</label>
        <note>catalytic</note>
    </ligand>
</feature>
<comment type="catalytic activity">
    <reaction evidence="1 9">
        <text>Endonucleolytic cleavage of RNA, removing extra 3' nucleotides from tRNA precursor, generating 3' termini of tRNAs. A 3'-hydroxy group is left at the tRNA terminus and a 5'-phosphoryl group is left at the trailer molecule.</text>
        <dbReference type="EC" id="3.1.26.11"/>
    </reaction>
</comment>
<dbReference type="HAMAP" id="MF_01818">
    <property type="entry name" value="RNase_Z_BN"/>
    <property type="match status" value="1"/>
</dbReference>
<dbReference type="Gene3D" id="3.60.15.10">
    <property type="entry name" value="Ribonuclease Z/Hydroxyacylglutathione hydrolase-like"/>
    <property type="match status" value="1"/>
</dbReference>
<dbReference type="Pfam" id="PF23023">
    <property type="entry name" value="Anti-Pycsar_Apyc1"/>
    <property type="match status" value="1"/>
</dbReference>
<reference evidence="11" key="1">
    <citation type="submission" date="2016-05" db="EMBL/GenBank/DDBJ databases">
        <title>Microbial consortia oxidize butane by reversing methanogenesis.</title>
        <authorList>
            <person name="Laso-Perez R."/>
            <person name="Richter M."/>
            <person name="Wegener G."/>
            <person name="Musat F."/>
        </authorList>
    </citation>
    <scope>NUCLEOTIDE SEQUENCE [LARGE SCALE GENOMIC DNA]</scope>
    <source>
        <strain evidence="11">BOX2</strain>
    </source>
</reference>
<evidence type="ECO:0000256" key="7">
    <source>
        <dbReference type="ARBA" id="ARBA00022801"/>
    </source>
</evidence>
<dbReference type="PATRIC" id="fig|1838285.3.peg.1326"/>
<keyword evidence="6 9" id="KW-0255">Endonuclease</keyword>
<keyword evidence="8 9" id="KW-0862">Zinc</keyword>
<comment type="similarity">
    <text evidence="9">Belongs to the RNase Z family.</text>
</comment>
<comment type="cofactor">
    <cofactor evidence="9">
        <name>Zn(2+)</name>
        <dbReference type="ChEBI" id="CHEBI:29105"/>
    </cofactor>
    <text evidence="9">Binds 2 Zn(2+) ions.</text>
</comment>
<evidence type="ECO:0000313" key="11">
    <source>
        <dbReference type="EMBL" id="OFV67387.1"/>
    </source>
</evidence>
<feature type="binding site" evidence="9">
    <location>
        <position position="61"/>
    </location>
    <ligand>
        <name>Zn(2+)</name>
        <dbReference type="ChEBI" id="CHEBI:29105"/>
        <label>1</label>
        <note>catalytic</note>
    </ligand>
</feature>
<protein>
    <recommendedName>
        <fullName evidence="9">Ribonuclease Z</fullName>
        <shortName evidence="9">RNase Z</shortName>
        <ecNumber evidence="9">3.1.26.11</ecNumber>
    </recommendedName>
    <alternativeName>
        <fullName evidence="9">tRNA 3 endonuclease</fullName>
    </alternativeName>
    <alternativeName>
        <fullName evidence="9">tRNase Z</fullName>
    </alternativeName>
</protein>
<dbReference type="GO" id="GO:0008270">
    <property type="term" value="F:zinc ion binding"/>
    <property type="evidence" value="ECO:0007669"/>
    <property type="project" value="UniProtKB-UniRule"/>
</dbReference>
<evidence type="ECO:0000256" key="6">
    <source>
        <dbReference type="ARBA" id="ARBA00022759"/>
    </source>
</evidence>
<dbReference type="InterPro" id="IPR001279">
    <property type="entry name" value="Metallo-B-lactamas"/>
</dbReference>